<dbReference type="AlphaFoldDB" id="A0ABD2PZ43"/>
<comment type="caution">
    <text evidence="6">The sequence shown here is derived from an EMBL/GenBank/DDBJ whole genome shotgun (WGS) entry which is preliminary data.</text>
</comment>
<evidence type="ECO:0000313" key="6">
    <source>
        <dbReference type="EMBL" id="KAL3311121.1"/>
    </source>
</evidence>
<dbReference type="PANTHER" id="PTHR10872">
    <property type="entry name" value="SH2B ADAPTER PROTEIN"/>
    <property type="match status" value="1"/>
</dbReference>
<proteinExistence type="inferred from homology"/>
<name>A0ABD2PZ43_9PLAT</name>
<keyword evidence="7" id="KW-1185">Reference proteome</keyword>
<dbReference type="SUPFAM" id="SSF55550">
    <property type="entry name" value="SH2 domain"/>
    <property type="match status" value="1"/>
</dbReference>
<dbReference type="Gene3D" id="3.30.505.10">
    <property type="entry name" value="SH2 domain"/>
    <property type="match status" value="1"/>
</dbReference>
<evidence type="ECO:0000256" key="3">
    <source>
        <dbReference type="PROSITE-ProRule" id="PRU00191"/>
    </source>
</evidence>
<keyword evidence="2" id="KW-0597">Phosphoprotein</keyword>
<dbReference type="PROSITE" id="PS50001">
    <property type="entry name" value="SH2"/>
    <property type="match status" value="1"/>
</dbReference>
<evidence type="ECO:0000313" key="7">
    <source>
        <dbReference type="Proteomes" id="UP001626550"/>
    </source>
</evidence>
<gene>
    <name evidence="6" type="primary">SH2B2_1</name>
    <name evidence="6" type="ORF">Ciccas_010303</name>
</gene>
<evidence type="ECO:0000256" key="2">
    <source>
        <dbReference type="ARBA" id="ARBA00022553"/>
    </source>
</evidence>
<comment type="similarity">
    <text evidence="1">Belongs to the SH2B adapter family.</text>
</comment>
<feature type="domain" description="SH2" evidence="5">
    <location>
        <begin position="203"/>
        <end position="347"/>
    </location>
</feature>
<dbReference type="Proteomes" id="UP001626550">
    <property type="component" value="Unassembled WGS sequence"/>
</dbReference>
<accession>A0ABD2PZ43</accession>
<dbReference type="PRINTS" id="PR00401">
    <property type="entry name" value="SH2DOMAIN"/>
</dbReference>
<keyword evidence="3" id="KW-0727">SH2 domain</keyword>
<evidence type="ECO:0000256" key="4">
    <source>
        <dbReference type="SAM" id="MobiDB-lite"/>
    </source>
</evidence>
<feature type="compositionally biased region" description="Polar residues" evidence="4">
    <location>
        <begin position="359"/>
        <end position="370"/>
    </location>
</feature>
<sequence>MFRAETQADCLAWQLAIRQSLPPLDPDSLTEANKINGGYQNAPSTSLSNGETVKSDIYPSKVNLPESSFTTTVNSIDGHRSMLEILRLLRETSLDQDGHGKSCSLALRHSQHSCCCQPQRRTELTSLTEIPVISPSRHSPSKRIHPAKDRPDDLAEHGVRNQTFLSSYGTSTSNGAAFDTISGEEIRVESVNSENRALESYPWYHGTLPRLKAASCVLGTHVDTATGTHIPLVHYGSLFQGFHKPKIGDLESLSGSAFHQPTKSHDSALASSNPGMLLSSINGVFIVRQSESITGEYVLTFSCQGKVKHLRMTVDSPQKGGRCHLQHLSFSSIVEMLEHFRHEPIPLEEQTQSHSSSSNGIHLSPNNERSDATNLSTVLTAFVVNKQIIPSDNLLVVYRGSLKATELDVCRMMGNVLNLTSGSDSAFSNGDTPPDMALRRALREEEEARDSNSSQPGRFIIL</sequence>
<dbReference type="InterPro" id="IPR030523">
    <property type="entry name" value="SH2B"/>
</dbReference>
<protein>
    <submittedName>
        <fullName evidence="6">SH2B adaptor protein</fullName>
    </submittedName>
</protein>
<dbReference type="SMART" id="SM00252">
    <property type="entry name" value="SH2"/>
    <property type="match status" value="1"/>
</dbReference>
<dbReference type="PANTHER" id="PTHR10872:SF2">
    <property type="entry name" value="LNK, ISOFORM D"/>
    <property type="match status" value="1"/>
</dbReference>
<feature type="region of interest" description="Disordered" evidence="4">
    <location>
        <begin position="348"/>
        <end position="370"/>
    </location>
</feature>
<reference evidence="6 7" key="1">
    <citation type="submission" date="2024-11" db="EMBL/GenBank/DDBJ databases">
        <title>Adaptive evolution of stress response genes in parasites aligns with host niche diversity.</title>
        <authorList>
            <person name="Hahn C."/>
            <person name="Resl P."/>
        </authorList>
    </citation>
    <scope>NUCLEOTIDE SEQUENCE [LARGE SCALE GENOMIC DNA]</scope>
    <source>
        <strain evidence="6">EGGRZ-B1_66</strain>
        <tissue evidence="6">Body</tissue>
    </source>
</reference>
<dbReference type="Pfam" id="PF00017">
    <property type="entry name" value="SH2"/>
    <property type="match status" value="1"/>
</dbReference>
<dbReference type="InterPro" id="IPR000980">
    <property type="entry name" value="SH2"/>
</dbReference>
<organism evidence="6 7">
    <name type="scientific">Cichlidogyrus casuarinus</name>
    <dbReference type="NCBI Taxonomy" id="1844966"/>
    <lineage>
        <taxon>Eukaryota</taxon>
        <taxon>Metazoa</taxon>
        <taxon>Spiralia</taxon>
        <taxon>Lophotrochozoa</taxon>
        <taxon>Platyhelminthes</taxon>
        <taxon>Monogenea</taxon>
        <taxon>Monopisthocotylea</taxon>
        <taxon>Dactylogyridea</taxon>
        <taxon>Ancyrocephalidae</taxon>
        <taxon>Cichlidogyrus</taxon>
    </lineage>
</organism>
<feature type="region of interest" description="Disordered" evidence="4">
    <location>
        <begin position="133"/>
        <end position="155"/>
    </location>
</feature>
<dbReference type="EMBL" id="JBJKFK010002427">
    <property type="protein sequence ID" value="KAL3311121.1"/>
    <property type="molecule type" value="Genomic_DNA"/>
</dbReference>
<dbReference type="InterPro" id="IPR036860">
    <property type="entry name" value="SH2_dom_sf"/>
</dbReference>
<evidence type="ECO:0000259" key="5">
    <source>
        <dbReference type="PROSITE" id="PS50001"/>
    </source>
</evidence>
<evidence type="ECO:0000256" key="1">
    <source>
        <dbReference type="ARBA" id="ARBA00010220"/>
    </source>
</evidence>
<feature type="compositionally biased region" description="Basic and acidic residues" evidence="4">
    <location>
        <begin position="146"/>
        <end position="155"/>
    </location>
</feature>